<dbReference type="EMBL" id="CP144089">
    <property type="protein sequence ID" value="WWD02558.1"/>
    <property type="molecule type" value="Genomic_DNA"/>
</dbReference>
<evidence type="ECO:0000313" key="1">
    <source>
        <dbReference type="EMBL" id="WWD02558.1"/>
    </source>
</evidence>
<dbReference type="AlphaFoldDB" id="A0AAX4KAN1"/>
<gene>
    <name evidence="1" type="ORF">V865_000598</name>
</gene>
<sequence>MKSLALLTPIDDKASLAFIQASPNPSPNGNNTMRHYDKRDDFDYTPLVSKDSPQYKEIHYSDKWNSHWIMAPVGSLAYTQKDKLQKVFKDIGDGKGEAGKVTNKAEYHLYNAQGEETTIQVDQSGISDHADYTSKDDGLWWFAGLEAAALKMRGYFGLDHDKITWGDPVKAFKMLTNEKATFEAVKDKDQLKKIFKRSKDIPVIMGTGQHSDDQLSLSTWSWYTILEYTGQGLENSNDKVITDG</sequence>
<reference evidence="1 2" key="1">
    <citation type="submission" date="2024-01" db="EMBL/GenBank/DDBJ databases">
        <title>Comparative genomics of Cryptococcus and Kwoniella reveals pathogenesis evolution and contrasting modes of karyotype evolution via chromosome fusion or intercentromeric recombination.</title>
        <authorList>
            <person name="Coelho M.A."/>
            <person name="David-Palma M."/>
            <person name="Shea T."/>
            <person name="Bowers K."/>
            <person name="McGinley-Smith S."/>
            <person name="Mohammad A.W."/>
            <person name="Gnirke A."/>
            <person name="Yurkov A.M."/>
            <person name="Nowrousian M."/>
            <person name="Sun S."/>
            <person name="Cuomo C.A."/>
            <person name="Heitman J."/>
        </authorList>
    </citation>
    <scope>NUCLEOTIDE SEQUENCE [LARGE SCALE GENOMIC DNA]</scope>
    <source>
        <strain evidence="1 2">PYCC6329</strain>
    </source>
</reference>
<dbReference type="KEGG" id="ker:91099402"/>
<evidence type="ECO:0000313" key="2">
    <source>
        <dbReference type="Proteomes" id="UP001358614"/>
    </source>
</evidence>
<dbReference type="RefSeq" id="XP_066080525.1">
    <property type="nucleotide sequence ID" value="XM_066224428.1"/>
</dbReference>
<accession>A0AAX4KAN1</accession>
<name>A0AAX4KAN1_9TREE</name>
<protein>
    <submittedName>
        <fullName evidence="1">Uncharacterized protein</fullName>
    </submittedName>
</protein>
<dbReference type="Proteomes" id="UP001358614">
    <property type="component" value="Chromosome 1"/>
</dbReference>
<organism evidence="1 2">
    <name type="scientific">Kwoniella europaea PYCC6329</name>
    <dbReference type="NCBI Taxonomy" id="1423913"/>
    <lineage>
        <taxon>Eukaryota</taxon>
        <taxon>Fungi</taxon>
        <taxon>Dikarya</taxon>
        <taxon>Basidiomycota</taxon>
        <taxon>Agaricomycotina</taxon>
        <taxon>Tremellomycetes</taxon>
        <taxon>Tremellales</taxon>
        <taxon>Cryptococcaceae</taxon>
        <taxon>Kwoniella</taxon>
    </lineage>
</organism>
<keyword evidence="2" id="KW-1185">Reference proteome</keyword>
<proteinExistence type="predicted"/>
<dbReference type="GeneID" id="91099402"/>